<name>A0A0R1H112_9LACO</name>
<evidence type="ECO:0000313" key="9">
    <source>
        <dbReference type="EMBL" id="KRK40301.1"/>
    </source>
</evidence>
<evidence type="ECO:0000256" key="3">
    <source>
        <dbReference type="ARBA" id="ARBA00022448"/>
    </source>
</evidence>
<evidence type="ECO:0000256" key="5">
    <source>
        <dbReference type="ARBA" id="ARBA00022692"/>
    </source>
</evidence>
<feature type="transmembrane region" description="Helical" evidence="8">
    <location>
        <begin position="239"/>
        <end position="267"/>
    </location>
</feature>
<feature type="transmembrane region" description="Helical" evidence="8">
    <location>
        <begin position="279"/>
        <end position="296"/>
    </location>
</feature>
<feature type="transmembrane region" description="Helical" evidence="8">
    <location>
        <begin position="65"/>
        <end position="86"/>
    </location>
</feature>
<organism evidence="9 10">
    <name type="scientific">Loigolactobacillus bifermentans DSM 20003</name>
    <dbReference type="NCBI Taxonomy" id="1423726"/>
    <lineage>
        <taxon>Bacteria</taxon>
        <taxon>Bacillati</taxon>
        <taxon>Bacillota</taxon>
        <taxon>Bacilli</taxon>
        <taxon>Lactobacillales</taxon>
        <taxon>Lactobacillaceae</taxon>
        <taxon>Loigolactobacillus</taxon>
    </lineage>
</organism>
<evidence type="ECO:0000256" key="2">
    <source>
        <dbReference type="ARBA" id="ARBA00007935"/>
    </source>
</evidence>
<dbReference type="InterPro" id="IPR000522">
    <property type="entry name" value="ABC_transptr_permease_BtuC"/>
</dbReference>
<keyword evidence="6 8" id="KW-1133">Transmembrane helix</keyword>
<dbReference type="GO" id="GO:0022857">
    <property type="term" value="F:transmembrane transporter activity"/>
    <property type="evidence" value="ECO:0007669"/>
    <property type="project" value="InterPro"/>
</dbReference>
<dbReference type="SUPFAM" id="SSF81345">
    <property type="entry name" value="ABC transporter involved in vitamin B12 uptake, BtuC"/>
    <property type="match status" value="1"/>
</dbReference>
<dbReference type="InterPro" id="IPR037294">
    <property type="entry name" value="ABC_BtuC-like"/>
</dbReference>
<dbReference type="CDD" id="cd06550">
    <property type="entry name" value="TM_ABC_iron-siderophores_like"/>
    <property type="match status" value="1"/>
</dbReference>
<dbReference type="FunFam" id="1.10.3470.10:FF:000001">
    <property type="entry name" value="Vitamin B12 ABC transporter permease BtuC"/>
    <property type="match status" value="1"/>
</dbReference>
<feature type="transmembrane region" description="Helical" evidence="8">
    <location>
        <begin position="147"/>
        <end position="170"/>
    </location>
</feature>
<comment type="subcellular location">
    <subcellularLocation>
        <location evidence="1">Cell membrane</location>
        <topology evidence="1">Multi-pass membrane protein</topology>
    </subcellularLocation>
</comment>
<dbReference type="GO" id="GO:0033214">
    <property type="term" value="P:siderophore-iron import into cell"/>
    <property type="evidence" value="ECO:0007669"/>
    <property type="project" value="TreeGrafter"/>
</dbReference>
<dbReference type="AlphaFoldDB" id="A0A0R1H112"/>
<keyword evidence="10" id="KW-1185">Reference proteome</keyword>
<dbReference type="Gene3D" id="1.10.3470.10">
    <property type="entry name" value="ABC transporter involved in vitamin B12 uptake, BtuC"/>
    <property type="match status" value="1"/>
</dbReference>
<feature type="transmembrane region" description="Helical" evidence="8">
    <location>
        <begin position="35"/>
        <end position="58"/>
    </location>
</feature>
<dbReference type="Pfam" id="PF01032">
    <property type="entry name" value="FecCD"/>
    <property type="match status" value="1"/>
</dbReference>
<dbReference type="Proteomes" id="UP000051461">
    <property type="component" value="Unassembled WGS sequence"/>
</dbReference>
<sequence length="334" mass="35559">MKSLRKQLFFSSLLLIITFLLALSAGRIVLPLHTVLQFLGHLLHLSAAPSALATNVLFNLRLPRIIAAMLIGAGLAISGTAFQALFHNPLVSPDLLGVSNGAAVGAAGAILLGATSLKIQGFALLGGLLAVLGAVLIQRLLHTKANLTLVLAGIIMSGFMQAVLGLFKYMADPDEQLPTITYWQLGSLEKVTWDSLIPVLPALIISGALLIAFRWRLNVLLLDDTEIRTLGSHYQLDRALVILLATILTACSVCLSGTIGWIGLVIPHAARLLIGQNEAKVLPLAAVLGAIFLLLIDTLARSLSTGEIPLSILTGFIGTPLFVWLIFKKRVNIT</sequence>
<keyword evidence="4" id="KW-1003">Cell membrane</keyword>
<proteinExistence type="inferred from homology"/>
<dbReference type="STRING" id="1423726.FC07_GL001016"/>
<evidence type="ECO:0000256" key="1">
    <source>
        <dbReference type="ARBA" id="ARBA00004651"/>
    </source>
</evidence>
<comment type="similarity">
    <text evidence="2">Belongs to the binding-protein-dependent transport system permease family. FecCD subfamily.</text>
</comment>
<evidence type="ECO:0000256" key="7">
    <source>
        <dbReference type="ARBA" id="ARBA00023136"/>
    </source>
</evidence>
<reference evidence="9 10" key="1">
    <citation type="journal article" date="2015" name="Genome Announc.">
        <title>Expanding the biotechnology potential of lactobacilli through comparative genomics of 213 strains and associated genera.</title>
        <authorList>
            <person name="Sun Z."/>
            <person name="Harris H.M."/>
            <person name="McCann A."/>
            <person name="Guo C."/>
            <person name="Argimon S."/>
            <person name="Zhang W."/>
            <person name="Yang X."/>
            <person name="Jeffery I.B."/>
            <person name="Cooney J.C."/>
            <person name="Kagawa T.F."/>
            <person name="Liu W."/>
            <person name="Song Y."/>
            <person name="Salvetti E."/>
            <person name="Wrobel A."/>
            <person name="Rasinkangas P."/>
            <person name="Parkhill J."/>
            <person name="Rea M.C."/>
            <person name="O'Sullivan O."/>
            <person name="Ritari J."/>
            <person name="Douillard F.P."/>
            <person name="Paul Ross R."/>
            <person name="Yang R."/>
            <person name="Briner A.E."/>
            <person name="Felis G.E."/>
            <person name="de Vos W.M."/>
            <person name="Barrangou R."/>
            <person name="Klaenhammer T.R."/>
            <person name="Caufield P.W."/>
            <person name="Cui Y."/>
            <person name="Zhang H."/>
            <person name="O'Toole P.W."/>
        </authorList>
    </citation>
    <scope>NUCLEOTIDE SEQUENCE [LARGE SCALE GENOMIC DNA]</scope>
    <source>
        <strain evidence="9 10">DSM 20003</strain>
    </source>
</reference>
<dbReference type="RefSeq" id="WP_057903683.1">
    <property type="nucleotide sequence ID" value="NZ_AZDA01000017.1"/>
</dbReference>
<dbReference type="PATRIC" id="fig|1423726.3.peg.1050"/>
<feature type="transmembrane region" description="Helical" evidence="8">
    <location>
        <begin position="98"/>
        <end position="115"/>
    </location>
</feature>
<dbReference type="GO" id="GO:0005886">
    <property type="term" value="C:plasma membrane"/>
    <property type="evidence" value="ECO:0007669"/>
    <property type="project" value="UniProtKB-SubCell"/>
</dbReference>
<feature type="transmembrane region" description="Helical" evidence="8">
    <location>
        <begin position="308"/>
        <end position="327"/>
    </location>
</feature>
<evidence type="ECO:0000256" key="8">
    <source>
        <dbReference type="SAM" id="Phobius"/>
    </source>
</evidence>
<dbReference type="EMBL" id="AZDA01000017">
    <property type="protein sequence ID" value="KRK40301.1"/>
    <property type="molecule type" value="Genomic_DNA"/>
</dbReference>
<accession>A0A0R1H112</accession>
<dbReference type="PANTHER" id="PTHR30472:SF70">
    <property type="entry name" value="MOLYBDATE IMPORT SYSTEM PERMEASE PROTEIN MOLB"/>
    <property type="match status" value="1"/>
</dbReference>
<gene>
    <name evidence="9" type="ORF">FC07_GL001016</name>
</gene>
<keyword evidence="3" id="KW-0813">Transport</keyword>
<protein>
    <submittedName>
        <fullName evidence="9">Iron chelating ABC transporter</fullName>
    </submittedName>
</protein>
<comment type="caution">
    <text evidence="9">The sequence shown here is derived from an EMBL/GenBank/DDBJ whole genome shotgun (WGS) entry which is preliminary data.</text>
</comment>
<keyword evidence="7 8" id="KW-0472">Membrane</keyword>
<dbReference type="PANTHER" id="PTHR30472">
    <property type="entry name" value="FERRIC ENTEROBACTIN TRANSPORT SYSTEM PERMEASE PROTEIN"/>
    <property type="match status" value="1"/>
</dbReference>
<evidence type="ECO:0000256" key="4">
    <source>
        <dbReference type="ARBA" id="ARBA00022475"/>
    </source>
</evidence>
<keyword evidence="5 8" id="KW-0812">Transmembrane</keyword>
<evidence type="ECO:0000313" key="10">
    <source>
        <dbReference type="Proteomes" id="UP000051461"/>
    </source>
</evidence>
<evidence type="ECO:0000256" key="6">
    <source>
        <dbReference type="ARBA" id="ARBA00022989"/>
    </source>
</evidence>
<feature type="transmembrane region" description="Helical" evidence="8">
    <location>
        <begin position="191"/>
        <end position="213"/>
    </location>
</feature>